<sequence length="95" mass="10939">MYWNKQSDTLCISLLALKIPKQAIIYEFLTTPGIFTAFRCLRFSIISYCQTTAISAMSALIISLGNMWASRCMCIFQQTEFIPRVVHKKIRHDIS</sequence>
<dbReference type="Proteomes" id="UP000009138">
    <property type="component" value="Unassembled WGS sequence"/>
</dbReference>
<keyword evidence="3" id="KW-1185">Reference proteome</keyword>
<dbReference type="EMBL" id="CH476738">
    <property type="protein sequence ID" value="EIE84920.1"/>
    <property type="molecule type" value="Genomic_DNA"/>
</dbReference>
<dbReference type="RefSeq" id="XP_067520316.1">
    <property type="nucleotide sequence ID" value="XM_067664215.1"/>
</dbReference>
<organism evidence="2 3">
    <name type="scientific">Rhizopus delemar (strain RA 99-880 / ATCC MYA-4621 / FGSC 9543 / NRRL 43880)</name>
    <name type="common">Mucormycosis agent</name>
    <name type="synonym">Rhizopus arrhizus var. delemar</name>
    <dbReference type="NCBI Taxonomy" id="246409"/>
    <lineage>
        <taxon>Eukaryota</taxon>
        <taxon>Fungi</taxon>
        <taxon>Fungi incertae sedis</taxon>
        <taxon>Mucoromycota</taxon>
        <taxon>Mucoromycotina</taxon>
        <taxon>Mucoromycetes</taxon>
        <taxon>Mucorales</taxon>
        <taxon>Mucorineae</taxon>
        <taxon>Rhizopodaceae</taxon>
        <taxon>Rhizopus</taxon>
    </lineage>
</organism>
<reference evidence="2 3" key="1">
    <citation type="journal article" date="2009" name="PLoS Genet.">
        <title>Genomic analysis of the basal lineage fungus Rhizopus oryzae reveals a whole-genome duplication.</title>
        <authorList>
            <person name="Ma L.-J."/>
            <person name="Ibrahim A.S."/>
            <person name="Skory C."/>
            <person name="Grabherr M.G."/>
            <person name="Burger G."/>
            <person name="Butler M."/>
            <person name="Elias M."/>
            <person name="Idnurm A."/>
            <person name="Lang B.F."/>
            <person name="Sone T."/>
            <person name="Abe A."/>
            <person name="Calvo S.E."/>
            <person name="Corrochano L.M."/>
            <person name="Engels R."/>
            <person name="Fu J."/>
            <person name="Hansberg W."/>
            <person name="Kim J.-M."/>
            <person name="Kodira C.D."/>
            <person name="Koehrsen M.J."/>
            <person name="Liu B."/>
            <person name="Miranda-Saavedra D."/>
            <person name="O'Leary S."/>
            <person name="Ortiz-Castellanos L."/>
            <person name="Poulter R."/>
            <person name="Rodriguez-Romero J."/>
            <person name="Ruiz-Herrera J."/>
            <person name="Shen Y.-Q."/>
            <person name="Zeng Q."/>
            <person name="Galagan J."/>
            <person name="Birren B.W."/>
            <person name="Cuomo C.A."/>
            <person name="Wickes B.L."/>
        </authorList>
    </citation>
    <scope>NUCLEOTIDE SEQUENCE [LARGE SCALE GENOMIC DNA]</scope>
    <source>
        <strain evidence="3">RA 99-880 / ATCC MYA-4621 / FGSC 9543 / NRRL 43880</strain>
    </source>
</reference>
<keyword evidence="1" id="KW-1133">Transmembrane helix</keyword>
<protein>
    <submittedName>
        <fullName evidence="2">Uncharacterized protein</fullName>
    </submittedName>
</protein>
<gene>
    <name evidence="2" type="ORF">RO3G_09630</name>
</gene>
<proteinExistence type="predicted"/>
<evidence type="ECO:0000313" key="2">
    <source>
        <dbReference type="EMBL" id="EIE84920.1"/>
    </source>
</evidence>
<dbReference type="GeneID" id="93616596"/>
<name>I1C8Z0_RHIO9</name>
<evidence type="ECO:0000256" key="1">
    <source>
        <dbReference type="SAM" id="Phobius"/>
    </source>
</evidence>
<dbReference type="InParanoid" id="I1C8Z0"/>
<evidence type="ECO:0000313" key="3">
    <source>
        <dbReference type="Proteomes" id="UP000009138"/>
    </source>
</evidence>
<dbReference type="AlphaFoldDB" id="I1C8Z0"/>
<feature type="transmembrane region" description="Helical" evidence="1">
    <location>
        <begin position="48"/>
        <end position="69"/>
    </location>
</feature>
<keyword evidence="1" id="KW-0472">Membrane</keyword>
<dbReference type="VEuPathDB" id="FungiDB:RO3G_09630"/>
<keyword evidence="1" id="KW-0812">Transmembrane</keyword>
<accession>I1C8Z0</accession>